<name>E9HPN6_DAPPU</name>
<evidence type="ECO:0000313" key="2">
    <source>
        <dbReference type="Proteomes" id="UP000000305"/>
    </source>
</evidence>
<dbReference type="AlphaFoldDB" id="E9HPN6"/>
<dbReference type="InParanoid" id="E9HPN6"/>
<protein>
    <submittedName>
        <fullName evidence="1">Uncharacterized protein</fullName>
    </submittedName>
</protein>
<sequence length="66" mass="6649">MDLEESAVVVEASQKVPTVILTSADVLLLLLALGRLGMLASSFPFSASCNSPTGALAAAALTATSR</sequence>
<accession>E9HPN6</accession>
<gene>
    <name evidence="1" type="ORF">DAPPUDRAFT_302745</name>
</gene>
<proteinExistence type="predicted"/>
<evidence type="ECO:0000313" key="1">
    <source>
        <dbReference type="EMBL" id="EFX66292.1"/>
    </source>
</evidence>
<dbReference type="HOGENOM" id="CLU_2833753_0_0_1"/>
<keyword evidence="2" id="KW-1185">Reference proteome</keyword>
<dbReference type="KEGG" id="dpx:DAPPUDRAFT_302745"/>
<dbReference type="EMBL" id="GL732708">
    <property type="protein sequence ID" value="EFX66292.1"/>
    <property type="molecule type" value="Genomic_DNA"/>
</dbReference>
<organism evidence="1 2">
    <name type="scientific">Daphnia pulex</name>
    <name type="common">Water flea</name>
    <dbReference type="NCBI Taxonomy" id="6669"/>
    <lineage>
        <taxon>Eukaryota</taxon>
        <taxon>Metazoa</taxon>
        <taxon>Ecdysozoa</taxon>
        <taxon>Arthropoda</taxon>
        <taxon>Crustacea</taxon>
        <taxon>Branchiopoda</taxon>
        <taxon>Diplostraca</taxon>
        <taxon>Cladocera</taxon>
        <taxon>Anomopoda</taxon>
        <taxon>Daphniidae</taxon>
        <taxon>Daphnia</taxon>
    </lineage>
</organism>
<dbReference type="Proteomes" id="UP000000305">
    <property type="component" value="Unassembled WGS sequence"/>
</dbReference>
<reference evidence="1 2" key="1">
    <citation type="journal article" date="2011" name="Science">
        <title>The ecoresponsive genome of Daphnia pulex.</title>
        <authorList>
            <person name="Colbourne J.K."/>
            <person name="Pfrender M.E."/>
            <person name="Gilbert D."/>
            <person name="Thomas W.K."/>
            <person name="Tucker A."/>
            <person name="Oakley T.H."/>
            <person name="Tokishita S."/>
            <person name="Aerts A."/>
            <person name="Arnold G.J."/>
            <person name="Basu M.K."/>
            <person name="Bauer D.J."/>
            <person name="Caceres C.E."/>
            <person name="Carmel L."/>
            <person name="Casola C."/>
            <person name="Choi J.H."/>
            <person name="Detter J.C."/>
            <person name="Dong Q."/>
            <person name="Dusheyko S."/>
            <person name="Eads B.D."/>
            <person name="Frohlich T."/>
            <person name="Geiler-Samerotte K.A."/>
            <person name="Gerlach D."/>
            <person name="Hatcher P."/>
            <person name="Jogdeo S."/>
            <person name="Krijgsveld J."/>
            <person name="Kriventseva E.V."/>
            <person name="Kultz D."/>
            <person name="Laforsch C."/>
            <person name="Lindquist E."/>
            <person name="Lopez J."/>
            <person name="Manak J.R."/>
            <person name="Muller J."/>
            <person name="Pangilinan J."/>
            <person name="Patwardhan R.P."/>
            <person name="Pitluck S."/>
            <person name="Pritham E.J."/>
            <person name="Rechtsteiner A."/>
            <person name="Rho M."/>
            <person name="Rogozin I.B."/>
            <person name="Sakarya O."/>
            <person name="Salamov A."/>
            <person name="Schaack S."/>
            <person name="Shapiro H."/>
            <person name="Shiga Y."/>
            <person name="Skalitzky C."/>
            <person name="Smith Z."/>
            <person name="Souvorov A."/>
            <person name="Sung W."/>
            <person name="Tang Z."/>
            <person name="Tsuchiya D."/>
            <person name="Tu H."/>
            <person name="Vos H."/>
            <person name="Wang M."/>
            <person name="Wolf Y.I."/>
            <person name="Yamagata H."/>
            <person name="Yamada T."/>
            <person name="Ye Y."/>
            <person name="Shaw J.R."/>
            <person name="Andrews J."/>
            <person name="Crease T.J."/>
            <person name="Tang H."/>
            <person name="Lucas S.M."/>
            <person name="Robertson H.M."/>
            <person name="Bork P."/>
            <person name="Koonin E.V."/>
            <person name="Zdobnov E.M."/>
            <person name="Grigoriev I.V."/>
            <person name="Lynch M."/>
            <person name="Boore J.L."/>
        </authorList>
    </citation>
    <scope>NUCLEOTIDE SEQUENCE [LARGE SCALE GENOMIC DNA]</scope>
</reference>